<protein>
    <submittedName>
        <fullName evidence="5">GlxA family transcriptional regulator</fullName>
    </submittedName>
</protein>
<evidence type="ECO:0000313" key="5">
    <source>
        <dbReference type="EMBL" id="MDA0567279.1"/>
    </source>
</evidence>
<feature type="domain" description="HTH araC/xylS-type" evidence="4">
    <location>
        <begin position="224"/>
        <end position="322"/>
    </location>
</feature>
<organism evidence="5 6">
    <name type="scientific">Streptomonospora mangrovi</name>
    <dbReference type="NCBI Taxonomy" id="2883123"/>
    <lineage>
        <taxon>Bacteria</taxon>
        <taxon>Bacillati</taxon>
        <taxon>Actinomycetota</taxon>
        <taxon>Actinomycetes</taxon>
        <taxon>Streptosporangiales</taxon>
        <taxon>Nocardiopsidaceae</taxon>
        <taxon>Streptomonospora</taxon>
    </lineage>
</organism>
<dbReference type="RefSeq" id="WP_270074529.1">
    <property type="nucleotide sequence ID" value="NZ_JAJAQC010000053.1"/>
</dbReference>
<dbReference type="InterPro" id="IPR029062">
    <property type="entry name" value="Class_I_gatase-like"/>
</dbReference>
<sequence>MIERLVVVVLFDQVDLLDVTGPPEVFSLLRRETDGPTGYEVVLAAETMDPVTTSAGVRVLPDTTFERLAGRAVDTLIVPGSVEVEEDGRAKALADPAVVERVRRLAANTRRVTSVCVGAHILAAAGLLDGRRATTHWSTAAQLAAEHPKIEVDPDPIFIRDGDVWTGAGISSCIDLALALVADDFGDVLAQKVARQLVVYLKRPGGQSQFSVPLKTVSASRRVEELRHYITEHVGDRLSVADLAAHLHISDRQLTRVFKTELGTTPAAYIESARIEVARNRLEATDDTVARVATACGFGTVDTLNRAFRRAMGVTPTEYRRRFRVRA</sequence>
<dbReference type="InterPro" id="IPR018060">
    <property type="entry name" value="HTH_AraC"/>
</dbReference>
<dbReference type="SUPFAM" id="SSF52317">
    <property type="entry name" value="Class I glutamine amidotransferase-like"/>
    <property type="match status" value="1"/>
</dbReference>
<dbReference type="InterPro" id="IPR052158">
    <property type="entry name" value="INH-QAR"/>
</dbReference>
<name>A0A9X3NSJ4_9ACTN</name>
<keyword evidence="3" id="KW-0804">Transcription</keyword>
<dbReference type="GO" id="GO:0043565">
    <property type="term" value="F:sequence-specific DNA binding"/>
    <property type="evidence" value="ECO:0007669"/>
    <property type="project" value="InterPro"/>
</dbReference>
<dbReference type="PROSITE" id="PS01124">
    <property type="entry name" value="HTH_ARAC_FAMILY_2"/>
    <property type="match status" value="1"/>
</dbReference>
<dbReference type="AlphaFoldDB" id="A0A9X3NSJ4"/>
<dbReference type="Proteomes" id="UP001140076">
    <property type="component" value="Unassembled WGS sequence"/>
</dbReference>
<dbReference type="GO" id="GO:0003700">
    <property type="term" value="F:DNA-binding transcription factor activity"/>
    <property type="evidence" value="ECO:0007669"/>
    <property type="project" value="InterPro"/>
</dbReference>
<dbReference type="Pfam" id="PF12833">
    <property type="entry name" value="HTH_18"/>
    <property type="match status" value="1"/>
</dbReference>
<evidence type="ECO:0000256" key="1">
    <source>
        <dbReference type="ARBA" id="ARBA00023015"/>
    </source>
</evidence>
<dbReference type="PANTHER" id="PTHR43130">
    <property type="entry name" value="ARAC-FAMILY TRANSCRIPTIONAL REGULATOR"/>
    <property type="match status" value="1"/>
</dbReference>
<accession>A0A9X3NSJ4</accession>
<dbReference type="Gene3D" id="3.40.50.880">
    <property type="match status" value="1"/>
</dbReference>
<dbReference type="InterPro" id="IPR018062">
    <property type="entry name" value="HTH_AraC-typ_CS"/>
</dbReference>
<evidence type="ECO:0000256" key="3">
    <source>
        <dbReference type="ARBA" id="ARBA00023163"/>
    </source>
</evidence>
<keyword evidence="2" id="KW-0238">DNA-binding</keyword>
<dbReference type="Gene3D" id="1.10.10.60">
    <property type="entry name" value="Homeodomain-like"/>
    <property type="match status" value="1"/>
</dbReference>
<evidence type="ECO:0000313" key="6">
    <source>
        <dbReference type="Proteomes" id="UP001140076"/>
    </source>
</evidence>
<gene>
    <name evidence="5" type="ORF">LG943_23595</name>
</gene>
<dbReference type="InterPro" id="IPR002818">
    <property type="entry name" value="DJ-1/PfpI"/>
</dbReference>
<dbReference type="Pfam" id="PF01965">
    <property type="entry name" value="DJ-1_PfpI"/>
    <property type="match status" value="1"/>
</dbReference>
<dbReference type="PANTHER" id="PTHR43130:SF3">
    <property type="entry name" value="HTH-TYPE TRANSCRIPTIONAL REGULATOR RV1931C"/>
    <property type="match status" value="1"/>
</dbReference>
<dbReference type="CDD" id="cd03137">
    <property type="entry name" value="GATase1_AraC_1"/>
    <property type="match status" value="1"/>
</dbReference>
<keyword evidence="1" id="KW-0805">Transcription regulation</keyword>
<dbReference type="InterPro" id="IPR009057">
    <property type="entry name" value="Homeodomain-like_sf"/>
</dbReference>
<comment type="caution">
    <text evidence="5">The sequence shown here is derived from an EMBL/GenBank/DDBJ whole genome shotgun (WGS) entry which is preliminary data.</text>
</comment>
<proteinExistence type="predicted"/>
<dbReference type="SUPFAM" id="SSF46689">
    <property type="entry name" value="Homeodomain-like"/>
    <property type="match status" value="2"/>
</dbReference>
<reference evidence="5" key="1">
    <citation type="submission" date="2021-10" db="EMBL/GenBank/DDBJ databases">
        <title>Streptomonospora sp. nov., isolated from mangrove soil.</title>
        <authorList>
            <person name="Chen X."/>
            <person name="Ge X."/>
            <person name="Liu W."/>
        </authorList>
    </citation>
    <scope>NUCLEOTIDE SEQUENCE</scope>
    <source>
        <strain evidence="5">S1-112</strain>
    </source>
</reference>
<keyword evidence="6" id="KW-1185">Reference proteome</keyword>
<dbReference type="SMART" id="SM00342">
    <property type="entry name" value="HTH_ARAC"/>
    <property type="match status" value="1"/>
</dbReference>
<dbReference type="EMBL" id="JAJAQC010000053">
    <property type="protein sequence ID" value="MDA0567279.1"/>
    <property type="molecule type" value="Genomic_DNA"/>
</dbReference>
<evidence type="ECO:0000259" key="4">
    <source>
        <dbReference type="PROSITE" id="PS01124"/>
    </source>
</evidence>
<evidence type="ECO:0000256" key="2">
    <source>
        <dbReference type="ARBA" id="ARBA00023125"/>
    </source>
</evidence>
<dbReference type="PROSITE" id="PS00041">
    <property type="entry name" value="HTH_ARAC_FAMILY_1"/>
    <property type="match status" value="1"/>
</dbReference>